<organism evidence="3 4">
    <name type="scientific">Symbiobacterium terraclitae</name>
    <dbReference type="NCBI Taxonomy" id="557451"/>
    <lineage>
        <taxon>Bacteria</taxon>
        <taxon>Bacillati</taxon>
        <taxon>Bacillota</taxon>
        <taxon>Clostridia</taxon>
        <taxon>Eubacteriales</taxon>
        <taxon>Symbiobacteriaceae</taxon>
        <taxon>Symbiobacterium</taxon>
    </lineage>
</organism>
<feature type="compositionally biased region" description="Pro residues" evidence="1">
    <location>
        <begin position="220"/>
        <end position="232"/>
    </location>
</feature>
<dbReference type="SUPFAM" id="SSF110296">
    <property type="entry name" value="Oligoxyloglucan reducing end-specific cellobiohydrolase"/>
    <property type="match status" value="1"/>
</dbReference>
<evidence type="ECO:0000313" key="3">
    <source>
        <dbReference type="EMBL" id="MBP2016630.1"/>
    </source>
</evidence>
<dbReference type="Proteomes" id="UP001519289">
    <property type="component" value="Unassembled WGS sequence"/>
</dbReference>
<evidence type="ECO:0000256" key="2">
    <source>
        <dbReference type="SAM" id="SignalP"/>
    </source>
</evidence>
<dbReference type="RefSeq" id="WP_209464797.1">
    <property type="nucleotide sequence ID" value="NZ_JAGGLG010000001.1"/>
</dbReference>
<feature type="region of interest" description="Disordered" evidence="1">
    <location>
        <begin position="29"/>
        <end position="48"/>
    </location>
</feature>
<sequence length="595" mass="63942">MWFSRRRSARVALMLLAALLAGCAGAPAASSLPDPPAPAGEPAGRMTEGRAALRPPAVEAVGADRVWVGGDGFILGSADGGATWREQWRGDGQVRELRFLDARTGWALTDQGVMAAADGETWAVVGDQALADLFVLDAATLYGIAPEGLVVSGDGGRTWAVIPGTQGTVAACFAGRTAGWVTDGRTARRTRDGGAAWTELAGLPTRQRAAESEARTPAAAPAPAPVPAPSIPPTREEVRERILRELNDNRTTLEQHLNFLAGRADRDDEVPWLAADLDADGSDEYVLALEVQDNNPWGTGAALFVLYRQGDAWQVDYSEPMAPEVEGELMAPHLHAAADLTGSGRPQIVWFRREMIATGPQPHFVFVTAWEPGRFSHLPGTMALSNARVSLDGSDVVLTGISRSNSYLPVSERTDRYRYVDGEFRLVDRRFTEQPEDGYARLWDGLVAESVGRVEDALTAYREAMDPDRPAHSGVIRRYNSPPRVLTDEETARFAPALRAFARFRLGALLLAEGRKEEALEALAAGSPYAGLLEAAMAAGDRPAACQAAADWAAVNPAFLDALNLGVGTDPWTADILCGHIDIDDRGPWEYMQSN</sequence>
<dbReference type="PROSITE" id="PS51257">
    <property type="entry name" value="PROKAR_LIPOPROTEIN"/>
    <property type="match status" value="1"/>
</dbReference>
<proteinExistence type="predicted"/>
<evidence type="ECO:0000313" key="4">
    <source>
        <dbReference type="Proteomes" id="UP001519289"/>
    </source>
</evidence>
<keyword evidence="2" id="KW-0732">Signal</keyword>
<dbReference type="InterPro" id="IPR011990">
    <property type="entry name" value="TPR-like_helical_dom_sf"/>
</dbReference>
<reference evidence="3 4" key="1">
    <citation type="submission" date="2021-03" db="EMBL/GenBank/DDBJ databases">
        <title>Genomic Encyclopedia of Type Strains, Phase IV (KMG-IV): sequencing the most valuable type-strain genomes for metagenomic binning, comparative biology and taxonomic classification.</title>
        <authorList>
            <person name="Goeker M."/>
        </authorList>
    </citation>
    <scope>NUCLEOTIDE SEQUENCE [LARGE SCALE GENOMIC DNA]</scope>
    <source>
        <strain evidence="3 4">DSM 27138</strain>
    </source>
</reference>
<dbReference type="EMBL" id="JAGGLG010000001">
    <property type="protein sequence ID" value="MBP2016630.1"/>
    <property type="molecule type" value="Genomic_DNA"/>
</dbReference>
<feature type="chain" id="PRO_5046149863" evidence="2">
    <location>
        <begin position="29"/>
        <end position="595"/>
    </location>
</feature>
<dbReference type="SUPFAM" id="SSF69318">
    <property type="entry name" value="Integrin alpha N-terminal domain"/>
    <property type="match status" value="1"/>
</dbReference>
<feature type="region of interest" description="Disordered" evidence="1">
    <location>
        <begin position="204"/>
        <end position="233"/>
    </location>
</feature>
<name>A0ABS4JM64_9FIRM</name>
<keyword evidence="4" id="KW-1185">Reference proteome</keyword>
<gene>
    <name evidence="3" type="ORF">J2Z79_000003</name>
</gene>
<dbReference type="Gene3D" id="2.130.10.10">
    <property type="entry name" value="YVTN repeat-like/Quinoprotein amine dehydrogenase"/>
    <property type="match status" value="1"/>
</dbReference>
<dbReference type="InterPro" id="IPR028994">
    <property type="entry name" value="Integrin_alpha_N"/>
</dbReference>
<protein>
    <submittedName>
        <fullName evidence="3">Tetratricopeptide (TPR) repeat protein</fullName>
    </submittedName>
</protein>
<evidence type="ECO:0000256" key="1">
    <source>
        <dbReference type="SAM" id="MobiDB-lite"/>
    </source>
</evidence>
<dbReference type="InterPro" id="IPR015943">
    <property type="entry name" value="WD40/YVTN_repeat-like_dom_sf"/>
</dbReference>
<dbReference type="SUPFAM" id="SSF48452">
    <property type="entry name" value="TPR-like"/>
    <property type="match status" value="1"/>
</dbReference>
<feature type="signal peptide" evidence="2">
    <location>
        <begin position="1"/>
        <end position="28"/>
    </location>
</feature>
<comment type="caution">
    <text evidence="3">The sequence shown here is derived from an EMBL/GenBank/DDBJ whole genome shotgun (WGS) entry which is preliminary data.</text>
</comment>
<accession>A0ABS4JM64</accession>